<dbReference type="NCBIfam" id="NF002584">
    <property type="entry name" value="PRK02234.1-5"/>
    <property type="match status" value="1"/>
</dbReference>
<comment type="cofactor">
    <cofactor evidence="13">
        <name>Mg(2+)</name>
        <dbReference type="ChEBI" id="CHEBI:18420"/>
    </cofactor>
    <text evidence="13">Binds 1 Mg(2+) ion per subunit.</text>
</comment>
<keyword evidence="3 13" id="KW-0540">Nuclease</keyword>
<dbReference type="Gene3D" id="3.40.1350.10">
    <property type="match status" value="1"/>
</dbReference>
<proteinExistence type="inferred from homology"/>
<comment type="subcellular location">
    <subcellularLocation>
        <location evidence="1 13">Cytoplasm</location>
    </subcellularLocation>
</comment>
<keyword evidence="10 13" id="KW-0234">DNA repair</keyword>
<dbReference type="PIRSF" id="PIRSF037785">
    <property type="entry name" value="RecU"/>
    <property type="match status" value="1"/>
</dbReference>
<comment type="catalytic activity">
    <reaction evidence="13">
        <text>Endonucleolytic cleavage at a junction such as a reciprocal single-stranded crossover between two homologous DNA duplexes (Holliday junction).</text>
        <dbReference type="EC" id="3.1.21.10"/>
    </reaction>
</comment>
<evidence type="ECO:0000313" key="15">
    <source>
        <dbReference type="EMBL" id="KRM56040.1"/>
    </source>
</evidence>
<evidence type="ECO:0000256" key="12">
    <source>
        <dbReference type="ARBA" id="ARBA00029523"/>
    </source>
</evidence>
<dbReference type="InterPro" id="IPR011856">
    <property type="entry name" value="tRNA_endonuc-like_dom_sf"/>
</dbReference>
<sequence length="215" mass="24405">MKMVFHYPNGSSYTASKQSTTAKQHHETIYGGRGMTLEDELNAANAYYLQIGRAVVHKKPTPIQIVKVDYPARSKAVIREGYFKTPSTTDYNGVYRGWYLDFEAKETKNKASFPLKNFHQHQIDHMRACLVQDGLCFVVMRFAVLHRLFVVPASMVIVAWDNQQNSRKSITLATIIDAGFELTPQLEPTVPYLDGVDWLIKKKVGASSGNKFERN</sequence>
<dbReference type="Proteomes" id="UP000051679">
    <property type="component" value="Unassembled WGS sequence"/>
</dbReference>
<evidence type="ECO:0000256" key="7">
    <source>
        <dbReference type="ARBA" id="ARBA00022801"/>
    </source>
</evidence>
<evidence type="ECO:0000256" key="1">
    <source>
        <dbReference type="ARBA" id="ARBA00004496"/>
    </source>
</evidence>
<keyword evidence="6 13" id="KW-0227">DNA damage</keyword>
<dbReference type="HAMAP" id="MF_00130">
    <property type="entry name" value="RecU"/>
    <property type="match status" value="1"/>
</dbReference>
<dbReference type="STRING" id="1291052.FC18_GL000826"/>
<comment type="function">
    <text evidence="13">Endonuclease that resolves Holliday junction intermediates in genetic recombination. Cleaves mobile four-strand junctions by introducing symmetrical nicks in paired strands. Promotes annealing of linear ssDNA with homologous dsDNA. Required for DNA repair, homologous recombination and chromosome segregation.</text>
</comment>
<dbReference type="GO" id="GO:0000287">
    <property type="term" value="F:magnesium ion binding"/>
    <property type="evidence" value="ECO:0007669"/>
    <property type="project" value="UniProtKB-UniRule"/>
</dbReference>
<dbReference type="GO" id="GO:0005737">
    <property type="term" value="C:cytoplasm"/>
    <property type="evidence" value="ECO:0007669"/>
    <property type="project" value="UniProtKB-SubCell"/>
</dbReference>
<keyword evidence="4 13" id="KW-0479">Metal-binding</keyword>
<dbReference type="PATRIC" id="fig|1291052.5.peg.842"/>
<keyword evidence="16" id="KW-1185">Reference proteome</keyword>
<keyword evidence="7 13" id="KW-0378">Hydrolase</keyword>
<evidence type="ECO:0000256" key="14">
    <source>
        <dbReference type="NCBIfam" id="TIGR00648"/>
    </source>
</evidence>
<keyword evidence="2 13" id="KW-0963">Cytoplasm</keyword>
<dbReference type="GO" id="GO:0003676">
    <property type="term" value="F:nucleic acid binding"/>
    <property type="evidence" value="ECO:0007669"/>
    <property type="project" value="InterPro"/>
</dbReference>
<gene>
    <name evidence="13" type="primary">recU</name>
    <name evidence="15" type="ORF">FC18_GL000826</name>
</gene>
<feature type="binding site" evidence="13">
    <location>
        <position position="90"/>
    </location>
    <ligand>
        <name>Mg(2+)</name>
        <dbReference type="ChEBI" id="CHEBI:18420"/>
    </ligand>
</feature>
<dbReference type="EMBL" id="AYYO01000010">
    <property type="protein sequence ID" value="KRM56040.1"/>
    <property type="molecule type" value="Genomic_DNA"/>
</dbReference>
<evidence type="ECO:0000256" key="5">
    <source>
        <dbReference type="ARBA" id="ARBA00022759"/>
    </source>
</evidence>
<dbReference type="GO" id="GO:0007059">
    <property type="term" value="P:chromosome segregation"/>
    <property type="evidence" value="ECO:0007669"/>
    <property type="project" value="UniProtKB-UniRule"/>
</dbReference>
<dbReference type="GO" id="GO:0008821">
    <property type="term" value="F:crossover junction DNA endonuclease activity"/>
    <property type="evidence" value="ECO:0007669"/>
    <property type="project" value="UniProtKB-EC"/>
</dbReference>
<comment type="caution">
    <text evidence="15">The sequence shown here is derived from an EMBL/GenBank/DDBJ whole genome shotgun (WGS) entry which is preliminary data.</text>
</comment>
<dbReference type="Pfam" id="PF03838">
    <property type="entry name" value="RecU"/>
    <property type="match status" value="1"/>
</dbReference>
<evidence type="ECO:0000256" key="3">
    <source>
        <dbReference type="ARBA" id="ARBA00022722"/>
    </source>
</evidence>
<evidence type="ECO:0000313" key="16">
    <source>
        <dbReference type="Proteomes" id="UP000051679"/>
    </source>
</evidence>
<evidence type="ECO:0000256" key="8">
    <source>
        <dbReference type="ARBA" id="ARBA00022842"/>
    </source>
</evidence>
<accession>A0A0R1ZLX1</accession>
<evidence type="ECO:0000256" key="10">
    <source>
        <dbReference type="ARBA" id="ARBA00023204"/>
    </source>
</evidence>
<protein>
    <recommendedName>
        <fullName evidence="12 13">Holliday junction resolvase RecU</fullName>
        <ecNumber evidence="13 14">3.1.21.10</ecNumber>
    </recommendedName>
    <alternativeName>
        <fullName evidence="13">Recombination protein U homolog</fullName>
    </alternativeName>
</protein>
<comment type="similarity">
    <text evidence="11 13">Belongs to the RecU family.</text>
</comment>
<evidence type="ECO:0000256" key="4">
    <source>
        <dbReference type="ARBA" id="ARBA00022723"/>
    </source>
</evidence>
<keyword evidence="5 13" id="KW-0255">Endonuclease</keyword>
<name>A0A0R1ZLX1_9LACO</name>
<evidence type="ECO:0000256" key="6">
    <source>
        <dbReference type="ARBA" id="ARBA00022763"/>
    </source>
</evidence>
<evidence type="ECO:0000256" key="11">
    <source>
        <dbReference type="ARBA" id="ARBA00023447"/>
    </source>
</evidence>
<dbReference type="InterPro" id="IPR004612">
    <property type="entry name" value="Resolv_RecU"/>
</dbReference>
<dbReference type="AlphaFoldDB" id="A0A0R1ZLX1"/>
<dbReference type="GO" id="GO:0006310">
    <property type="term" value="P:DNA recombination"/>
    <property type="evidence" value="ECO:0007669"/>
    <property type="project" value="UniProtKB-UniRule"/>
</dbReference>
<dbReference type="SUPFAM" id="SSF52980">
    <property type="entry name" value="Restriction endonuclease-like"/>
    <property type="match status" value="1"/>
</dbReference>
<reference evidence="15 16" key="1">
    <citation type="journal article" date="2015" name="Genome Announc.">
        <title>Expanding the biotechnology potential of lactobacilli through comparative genomics of 213 strains and associated genera.</title>
        <authorList>
            <person name="Sun Z."/>
            <person name="Harris H.M."/>
            <person name="McCann A."/>
            <person name="Guo C."/>
            <person name="Argimon S."/>
            <person name="Zhang W."/>
            <person name="Yang X."/>
            <person name="Jeffery I.B."/>
            <person name="Cooney J.C."/>
            <person name="Kagawa T.F."/>
            <person name="Liu W."/>
            <person name="Song Y."/>
            <person name="Salvetti E."/>
            <person name="Wrobel A."/>
            <person name="Rasinkangas P."/>
            <person name="Parkhill J."/>
            <person name="Rea M.C."/>
            <person name="O'Sullivan O."/>
            <person name="Ritari J."/>
            <person name="Douillard F.P."/>
            <person name="Paul Ross R."/>
            <person name="Yang R."/>
            <person name="Briner A.E."/>
            <person name="Felis G.E."/>
            <person name="de Vos W.M."/>
            <person name="Barrangou R."/>
            <person name="Klaenhammer T.R."/>
            <person name="Caufield P.W."/>
            <person name="Cui Y."/>
            <person name="Zhang H."/>
            <person name="O'Toole P.W."/>
        </authorList>
    </citation>
    <scope>NUCLEOTIDE SEQUENCE [LARGE SCALE GENOMIC DNA]</scope>
    <source>
        <strain evidence="15 16">DSM 20505</strain>
    </source>
</reference>
<dbReference type="EC" id="3.1.21.10" evidence="13 14"/>
<feature type="binding site" evidence="13">
    <location>
        <position position="88"/>
    </location>
    <ligand>
        <name>Mg(2+)</name>
        <dbReference type="ChEBI" id="CHEBI:18420"/>
    </ligand>
</feature>
<feature type="binding site" evidence="13">
    <location>
        <position position="103"/>
    </location>
    <ligand>
        <name>Mg(2+)</name>
        <dbReference type="ChEBI" id="CHEBI:18420"/>
    </ligand>
</feature>
<keyword evidence="8 13" id="KW-0460">Magnesium</keyword>
<feature type="binding site" evidence="13">
    <location>
        <position position="122"/>
    </location>
    <ligand>
        <name>Mg(2+)</name>
        <dbReference type="ChEBI" id="CHEBI:18420"/>
    </ligand>
</feature>
<dbReference type="GO" id="GO:0006281">
    <property type="term" value="P:DNA repair"/>
    <property type="evidence" value="ECO:0007669"/>
    <property type="project" value="UniProtKB-UniRule"/>
</dbReference>
<evidence type="ECO:0000256" key="9">
    <source>
        <dbReference type="ARBA" id="ARBA00023172"/>
    </source>
</evidence>
<organism evidence="15 16">
    <name type="scientific">Lacticaseibacillus sharpeae JCM 1186 = DSM 20505</name>
    <dbReference type="NCBI Taxonomy" id="1291052"/>
    <lineage>
        <taxon>Bacteria</taxon>
        <taxon>Bacillati</taxon>
        <taxon>Bacillota</taxon>
        <taxon>Bacilli</taxon>
        <taxon>Lactobacillales</taxon>
        <taxon>Lactobacillaceae</taxon>
        <taxon>Lacticaseibacillus</taxon>
    </lineage>
</organism>
<feature type="site" description="Transition state stabilizer" evidence="13">
    <location>
        <position position="105"/>
    </location>
</feature>
<dbReference type="NCBIfam" id="TIGR00648">
    <property type="entry name" value="recU"/>
    <property type="match status" value="1"/>
</dbReference>
<dbReference type="CDD" id="cd22354">
    <property type="entry name" value="RecU-like"/>
    <property type="match status" value="1"/>
</dbReference>
<keyword evidence="9 13" id="KW-0233">DNA recombination</keyword>
<evidence type="ECO:0000256" key="13">
    <source>
        <dbReference type="HAMAP-Rule" id="MF_00130"/>
    </source>
</evidence>
<dbReference type="InterPro" id="IPR011335">
    <property type="entry name" value="Restrct_endonuc-II-like"/>
</dbReference>
<evidence type="ECO:0000256" key="2">
    <source>
        <dbReference type="ARBA" id="ARBA00022490"/>
    </source>
</evidence>